<keyword evidence="2" id="KW-1185">Reference proteome</keyword>
<accession>A0ACC0KVA4</accession>
<organism evidence="1 2">
    <name type="scientific">Choristoneura fumiferana</name>
    <name type="common">Spruce budworm moth</name>
    <name type="synonym">Archips fumiferana</name>
    <dbReference type="NCBI Taxonomy" id="7141"/>
    <lineage>
        <taxon>Eukaryota</taxon>
        <taxon>Metazoa</taxon>
        <taxon>Ecdysozoa</taxon>
        <taxon>Arthropoda</taxon>
        <taxon>Hexapoda</taxon>
        <taxon>Insecta</taxon>
        <taxon>Pterygota</taxon>
        <taxon>Neoptera</taxon>
        <taxon>Endopterygota</taxon>
        <taxon>Lepidoptera</taxon>
        <taxon>Glossata</taxon>
        <taxon>Ditrysia</taxon>
        <taxon>Tortricoidea</taxon>
        <taxon>Tortricidae</taxon>
        <taxon>Tortricinae</taxon>
        <taxon>Choristoneura</taxon>
    </lineage>
</organism>
<protein>
    <submittedName>
        <fullName evidence="1">Uncharacterized protein</fullName>
    </submittedName>
</protein>
<evidence type="ECO:0000313" key="2">
    <source>
        <dbReference type="Proteomes" id="UP001064048"/>
    </source>
</evidence>
<comment type="caution">
    <text evidence="1">The sequence shown here is derived from an EMBL/GenBank/DDBJ whole genome shotgun (WGS) entry which is preliminary data.</text>
</comment>
<dbReference type="EMBL" id="CM046102">
    <property type="protein sequence ID" value="KAI8440448.1"/>
    <property type="molecule type" value="Genomic_DNA"/>
</dbReference>
<dbReference type="Proteomes" id="UP001064048">
    <property type="component" value="Chromosome 2"/>
</dbReference>
<gene>
    <name evidence="1" type="ORF">MSG28_001746</name>
</gene>
<sequence>MKSSYLKSSMDPTFRANSNVGKGLGCRSSWTFNGSMHTKSHVSTSLVQKAGQPAICHMELCQAMTWGQSHFAKIRRIPGTHQHSSISRIIRSYSSIKSRKENVYFLSKSAESPESTSSSTGRARQNFDIDIDSDRTVEEERLLLERSMAEAKKTLASEIPRAPSSFEDWVKFKEQTGIDIDIDFNERLNDGDATRAIERLESIERETLERLKQEAEMKEETYSCKSGGDIASVASFEVSSDCDVSGDFHYFTNASILTLGYFAVKYIRNPFSDPWAQKLRLEPPACLTDLKYGNHKYIKVNNVKLHYLESGDPSKPLMIFLHGFPEFWCIAVDMRGYGDSERPDDVSAYHFDLLVEDVRDLIRQLGREKCILVAHDWGGLIACRLRDVHSDALDALIVLGSTSREAWWHAMWHDAVQKKMSWYVLFFRMPALPERFILMDDMAIFDKTIPAEEGSQDIECYKYWFGKPYALTPPINYYRANFNTNLHMSLTIQQIILDAKRLAGRLKERETESDALLTETQSAYRQIHTMKQYKEEVDTLNEASRERPRGALIASIERESRLMRDVQRENGELRAALEDHRRALELIMSKYRQHTEKRVWESRIDFTAAVNEKQQELIRKQAERINEMTSIMYKAGLREMLDLSRRYGSDRASAPPTEDKDVQTDGPPLTGAEDKL</sequence>
<name>A0ACC0KVA4_CHOFU</name>
<reference evidence="1 2" key="1">
    <citation type="journal article" date="2022" name="Genome Biol. Evol.">
        <title>The Spruce Budworm Genome: Reconstructing the Evolutionary History of Antifreeze Proteins.</title>
        <authorList>
            <person name="Beliveau C."/>
            <person name="Gagne P."/>
            <person name="Picq S."/>
            <person name="Vernygora O."/>
            <person name="Keeling C.I."/>
            <person name="Pinkney K."/>
            <person name="Doucet D."/>
            <person name="Wen F."/>
            <person name="Johnston J.S."/>
            <person name="Maaroufi H."/>
            <person name="Boyle B."/>
            <person name="Laroche J."/>
            <person name="Dewar K."/>
            <person name="Juretic N."/>
            <person name="Blackburn G."/>
            <person name="Nisole A."/>
            <person name="Brunet B."/>
            <person name="Brandao M."/>
            <person name="Lumley L."/>
            <person name="Duan J."/>
            <person name="Quan G."/>
            <person name="Lucarotti C.J."/>
            <person name="Roe A.D."/>
            <person name="Sperling F.A.H."/>
            <person name="Levesque R.C."/>
            <person name="Cusson M."/>
        </authorList>
    </citation>
    <scope>NUCLEOTIDE SEQUENCE [LARGE SCALE GENOMIC DNA]</scope>
    <source>
        <strain evidence="1">Glfc:IPQL:Cfum</strain>
    </source>
</reference>
<proteinExistence type="predicted"/>
<evidence type="ECO:0000313" key="1">
    <source>
        <dbReference type="EMBL" id="KAI8440448.1"/>
    </source>
</evidence>